<gene>
    <name evidence="6" type="ORF">CYY_008933</name>
</gene>
<dbReference type="Proteomes" id="UP000695562">
    <property type="component" value="Unassembled WGS sequence"/>
</dbReference>
<proteinExistence type="predicted"/>
<feature type="domain" description="DUF7034" evidence="3">
    <location>
        <begin position="772"/>
        <end position="882"/>
    </location>
</feature>
<dbReference type="Pfam" id="PF23034">
    <property type="entry name" value="DUF7035"/>
    <property type="match status" value="1"/>
</dbReference>
<evidence type="ECO:0000259" key="4">
    <source>
        <dbReference type="Pfam" id="PF23034"/>
    </source>
</evidence>
<protein>
    <recommendedName>
        <fullName evidence="8">EGF-like domain-containing protein</fullName>
    </recommendedName>
</protein>
<dbReference type="PANTHER" id="PTHR31378">
    <property type="entry name" value="EGF-LIKE DOMAIN-CONTAINING PROTEIN-RELATED-RELATED"/>
    <property type="match status" value="1"/>
</dbReference>
<comment type="caution">
    <text evidence="6">The sequence shown here is derived from an EMBL/GenBank/DDBJ whole genome shotgun (WGS) entry which is preliminary data.</text>
</comment>
<evidence type="ECO:0000259" key="5">
    <source>
        <dbReference type="Pfam" id="PF24893"/>
    </source>
</evidence>
<keyword evidence="1" id="KW-0812">Transmembrane</keyword>
<feature type="domain" description="ComC supersandwich" evidence="2">
    <location>
        <begin position="1070"/>
        <end position="1273"/>
    </location>
</feature>
<dbReference type="Pfam" id="PF24893">
    <property type="entry name" value="DUF7743"/>
    <property type="match status" value="1"/>
</dbReference>
<feature type="domain" description="DUF7743" evidence="5">
    <location>
        <begin position="406"/>
        <end position="522"/>
    </location>
</feature>
<feature type="transmembrane region" description="Helical" evidence="1">
    <location>
        <begin position="1300"/>
        <end position="1323"/>
    </location>
</feature>
<dbReference type="InterPro" id="IPR054484">
    <property type="entry name" value="ComC_SSD"/>
</dbReference>
<dbReference type="InterPro" id="IPR055463">
    <property type="entry name" value="DUF7035"/>
</dbReference>
<reference evidence="6" key="1">
    <citation type="submission" date="2020-01" db="EMBL/GenBank/DDBJ databases">
        <title>Development of genomics and gene disruption for Polysphondylium violaceum indicates a role for the polyketide synthase stlB in stalk morphogenesis.</title>
        <authorList>
            <person name="Narita B."/>
            <person name="Kawabe Y."/>
            <person name="Kin K."/>
            <person name="Saito T."/>
            <person name="Gibbs R."/>
            <person name="Kuspa A."/>
            <person name="Muzny D."/>
            <person name="Queller D."/>
            <person name="Richards S."/>
            <person name="Strassman J."/>
            <person name="Sucgang R."/>
            <person name="Worley K."/>
            <person name="Schaap P."/>
        </authorList>
    </citation>
    <scope>NUCLEOTIDE SEQUENCE</scope>
    <source>
        <strain evidence="6">QSvi11</strain>
    </source>
</reference>
<keyword evidence="1" id="KW-0472">Membrane</keyword>
<name>A0A8J4V3G2_9MYCE</name>
<evidence type="ECO:0000313" key="6">
    <source>
        <dbReference type="EMBL" id="KAF2069749.1"/>
    </source>
</evidence>
<dbReference type="Pfam" id="PF23033">
    <property type="entry name" value="DUF7034"/>
    <property type="match status" value="1"/>
</dbReference>
<evidence type="ECO:0000313" key="7">
    <source>
        <dbReference type="Proteomes" id="UP000695562"/>
    </source>
</evidence>
<sequence>MRYTGRSNVVDVVVLVVVFMLVCVARARALGVVDVYAYTQYHTPYYADGGTCQYSYIVAMYVSETPTSIKANGAIQVTLVENVFSNSSIQILSLAIPLPVVSGEVGIEFALEFATAGSAVGTLKLLNTLTPITYTCTAIPSYVGNGLSGEDYNIVRDMDIGYRKGYDHYGTVKLMNIFTKRVIPINENGMFTYITNQIYMLTFTHPLNTDTLVYYGLFRPQDVYFGNPILDADYTQTIDPSVTIFDEENVVKRVFDIQLSNGIFPPMSGNSNYLMGNNKRHMSYNIDLRDTDWYFYNGATVSLSILQTAPVIEQPIGSVGGSVMAPWDPTKMYNVVARVTQPKPFTMGESYKYVNYTYPFGILENYPLTVGCTHLYSPYEAGFAYTIHTPLPNVISAPLPLTPLVDNSGLQLESISATDSPIDQNSVVVLVSVVSATSGVYGMRLMVDGKYFDIDSEHLIQGNAYKGTYEYHLDKRYKYAPVSLIAYSRSQKIATFKPATLYYGYGFGKPPVDPSFSLIDQIIGLDIPNRLISTLPAKGMGGVMTLSLAPPSLKYILSAHTFSLTLDFGTVVGKRVFMGTFDSAISKCTFSYYIPGNLMNGTIGYRIGSNFEAFVSDKMLSTKLGQDKSLAIIADAYDMIFPLVDSISFTSDTGTISWTMTISDAVGVKSLSIRVVGQYDRQGYTASFPADPSILESGDKYSGKYTFTFAIDPESCRSQSYVIEYFETIDEGEVRGTYLLGNTLDVHPFMKTSLDGSHAHTCASTNTDTTAPVIQSSHMVPAIIDTTTPESSRKVLFSFIVADDKEMSRRHVPVCYFTTTPFKIISAAAEVDPAVTAADFSSVGYKCAVTIPYGFGAGAHVSVSVYGIYDKMQNYVSFSADNPLNTSVAELLPYIESASPFYMTGGVLTIYGTGFGQKASIECLVGSDKIKVAGVVEYTLSNTMAVTLPSIKDQFTIRVVKIKQGVDVFSDFFSIVPQDYVGPTPSSVTPSPSPSPTPTPTPITCKSDCGVGQGYGKCINGACVCNPPHNGLDCSSKTDNNTVITPDPNKPTVNVTIPGTSSGQTPEFTSFIYVVGAREIDNADIVVNNHVFNSDKWILVKEGSSSNDQVTTVQYKYLIDNSYNTTIVSTVQVFAQEAKITFGNQQLYMNPSTIKFTFNITSYPFSKSTNRLELVMLASLQSTEQVGCSYKEFVDDQSNSQYLKIQIEDRSLFGRFIKFGMIDGREQVVTNTQLDNFYGGKELSTSTSDQSYIGVVIPYYTKYALLDPDFSVLVETRSARDQANSICTDKSSKKLTTAQLIGIIVGGAVFLFIVAAVVVYFYTRKSTSPIAMKLRKIGAR</sequence>
<dbReference type="InterPro" id="IPR056645">
    <property type="entry name" value="DUF7743"/>
</dbReference>
<dbReference type="EMBL" id="AJWJ01000601">
    <property type="protein sequence ID" value="KAF2069749.1"/>
    <property type="molecule type" value="Genomic_DNA"/>
</dbReference>
<keyword evidence="7" id="KW-1185">Reference proteome</keyword>
<accession>A0A8J4V3G2</accession>
<evidence type="ECO:0000256" key="1">
    <source>
        <dbReference type="SAM" id="Phobius"/>
    </source>
</evidence>
<keyword evidence="1" id="KW-1133">Transmembrane helix</keyword>
<dbReference type="Pfam" id="PF22933">
    <property type="entry name" value="ComC_SSD"/>
    <property type="match status" value="1"/>
</dbReference>
<evidence type="ECO:0000259" key="2">
    <source>
        <dbReference type="Pfam" id="PF22933"/>
    </source>
</evidence>
<dbReference type="InterPro" id="IPR055462">
    <property type="entry name" value="DUF7034"/>
</dbReference>
<feature type="domain" description="DUF7035" evidence="4">
    <location>
        <begin position="638"/>
        <end position="758"/>
    </location>
</feature>
<evidence type="ECO:0000259" key="3">
    <source>
        <dbReference type="Pfam" id="PF23033"/>
    </source>
</evidence>
<organism evidence="6 7">
    <name type="scientific">Polysphondylium violaceum</name>
    <dbReference type="NCBI Taxonomy" id="133409"/>
    <lineage>
        <taxon>Eukaryota</taxon>
        <taxon>Amoebozoa</taxon>
        <taxon>Evosea</taxon>
        <taxon>Eumycetozoa</taxon>
        <taxon>Dictyostelia</taxon>
        <taxon>Dictyosteliales</taxon>
        <taxon>Dictyosteliaceae</taxon>
        <taxon>Polysphondylium</taxon>
    </lineage>
</organism>
<evidence type="ECO:0008006" key="8">
    <source>
        <dbReference type="Google" id="ProtNLM"/>
    </source>
</evidence>
<dbReference type="PANTHER" id="PTHR31378:SF17">
    <property type="match status" value="1"/>
</dbReference>